<feature type="domain" description="OmpA-like" evidence="3">
    <location>
        <begin position="497"/>
        <end position="620"/>
    </location>
</feature>
<protein>
    <submittedName>
        <fullName evidence="4">DUF4157 domain-containing protein</fullName>
    </submittedName>
</protein>
<dbReference type="GO" id="GO:0016020">
    <property type="term" value="C:membrane"/>
    <property type="evidence" value="ECO:0007669"/>
    <property type="project" value="UniProtKB-UniRule"/>
</dbReference>
<reference evidence="4" key="1">
    <citation type="submission" date="2022-11" db="EMBL/GenBank/DDBJ databases">
        <title>Marilongibacter aestuarii gen. nov., sp. nov., isolated from tidal flat sediment.</title>
        <authorList>
            <person name="Jiayan W."/>
        </authorList>
    </citation>
    <scope>NUCLEOTIDE SEQUENCE</scope>
    <source>
        <strain evidence="4">Z1-6</strain>
    </source>
</reference>
<keyword evidence="1" id="KW-0472">Membrane</keyword>
<evidence type="ECO:0000259" key="3">
    <source>
        <dbReference type="PROSITE" id="PS51123"/>
    </source>
</evidence>
<feature type="region of interest" description="Disordered" evidence="2">
    <location>
        <begin position="83"/>
        <end position="157"/>
    </location>
</feature>
<evidence type="ECO:0000313" key="4">
    <source>
        <dbReference type="EMBL" id="MCY1718972.1"/>
    </source>
</evidence>
<accession>A0A9X3F383</accession>
<dbReference type="Gene3D" id="3.30.1330.60">
    <property type="entry name" value="OmpA-like domain"/>
    <property type="match status" value="1"/>
</dbReference>
<dbReference type="PROSITE" id="PS51123">
    <property type="entry name" value="OMPA_2"/>
    <property type="match status" value="1"/>
</dbReference>
<dbReference type="EMBL" id="JAPOHD010000005">
    <property type="protein sequence ID" value="MCY1718972.1"/>
    <property type="molecule type" value="Genomic_DNA"/>
</dbReference>
<dbReference type="Pfam" id="PF00691">
    <property type="entry name" value="OmpA"/>
    <property type="match status" value="1"/>
</dbReference>
<feature type="region of interest" description="Disordered" evidence="2">
    <location>
        <begin position="238"/>
        <end position="269"/>
    </location>
</feature>
<feature type="compositionally biased region" description="Polar residues" evidence="2">
    <location>
        <begin position="141"/>
        <end position="152"/>
    </location>
</feature>
<dbReference type="SUPFAM" id="SSF103088">
    <property type="entry name" value="OmpA-like"/>
    <property type="match status" value="1"/>
</dbReference>
<evidence type="ECO:0000256" key="1">
    <source>
        <dbReference type="PROSITE-ProRule" id="PRU00473"/>
    </source>
</evidence>
<dbReference type="AlphaFoldDB" id="A0A9X3F383"/>
<evidence type="ECO:0000313" key="5">
    <source>
        <dbReference type="Proteomes" id="UP001145087"/>
    </source>
</evidence>
<organism evidence="4 5">
    <name type="scientific">Draconibacterium aestuarii</name>
    <dbReference type="NCBI Taxonomy" id="2998507"/>
    <lineage>
        <taxon>Bacteria</taxon>
        <taxon>Pseudomonadati</taxon>
        <taxon>Bacteroidota</taxon>
        <taxon>Bacteroidia</taxon>
        <taxon>Marinilabiliales</taxon>
        <taxon>Prolixibacteraceae</taxon>
        <taxon>Draconibacterium</taxon>
    </lineage>
</organism>
<name>A0A9X3F383_9BACT</name>
<proteinExistence type="predicted"/>
<dbReference type="RefSeq" id="WP_343331311.1">
    <property type="nucleotide sequence ID" value="NZ_JAPOHD010000005.1"/>
</dbReference>
<dbReference type="Pfam" id="PF13699">
    <property type="entry name" value="eCIS_core"/>
    <property type="match status" value="1"/>
</dbReference>
<sequence length="708" mass="79151">MRTKVNKPEGAAKSSRLFFSKNRDSGFFTKQAKLNVGQPNDKYEQEADRVAEQVVNNEVQSSSFFAPAQPAFIQSKPLAETISPLVQKQEEEEEEAQTKQENQNIQKQEEEEEEAQAKLEVQRQSEEEEEEELLQTKSERNITSNQKSTKTLLKNGRGCGSVLDSQIQAVMENSFGVDFSNVKIHTDSKAVQMNKELGARAFTSGNDIYFNTGRYQPGSESGNKLLAHELTHTVQQGAVSSQPLVQRKPEVKPASPAVKEDDATTTCGEEVEREKKAFKNHGIYGPVTTKLDYGGFDASYLPQTEILKIQVRGKTKFLNGLETNAAGGVKSNDGDLNKLAAVLNYLNDPNLSSTIVNNYYTWSEAQKTEATKNFKARLSETVKIWQAGSSMTFYIDKPCWKDVWANVRVGIDVQDIGTANFTGSKKDHIQINLLKNPEGKERGQIDNLIKTTKEKVEKERMQCIDTSADLTTTANVASDNVMTLTNFDLKDAPGEKQNFNASMLRESVLFGHNKWNLDSSDKKTIDNFLKYYKNVDKNDENSKISLIGHASKAGSTEYNRRLVSKRLNSVYSYLKGKGVTNIVPRQNLLNRSDELAEKYNVTGDKSRILRRVELVVGSGELQNTVAHEFGHVFKLEDEYVTPKDEEGSGKPMGKEVGHSGLSKKIGAGKVVAERNDNIMSMGNEVREQHYGPFGKMLNKITGKKWKIF</sequence>
<feature type="compositionally biased region" description="Basic and acidic residues" evidence="2">
    <location>
        <begin position="115"/>
        <end position="125"/>
    </location>
</feature>
<dbReference type="InterPro" id="IPR025295">
    <property type="entry name" value="eCIS_core_dom"/>
</dbReference>
<evidence type="ECO:0000256" key="2">
    <source>
        <dbReference type="SAM" id="MobiDB-lite"/>
    </source>
</evidence>
<dbReference type="InterPro" id="IPR036737">
    <property type="entry name" value="OmpA-like_sf"/>
</dbReference>
<comment type="caution">
    <text evidence="4">The sequence shown here is derived from an EMBL/GenBank/DDBJ whole genome shotgun (WGS) entry which is preliminary data.</text>
</comment>
<dbReference type="Proteomes" id="UP001145087">
    <property type="component" value="Unassembled WGS sequence"/>
</dbReference>
<dbReference type="InterPro" id="IPR006665">
    <property type="entry name" value="OmpA-like"/>
</dbReference>
<keyword evidence="5" id="KW-1185">Reference proteome</keyword>
<gene>
    <name evidence="4" type="ORF">OU798_01375</name>
</gene>